<protein>
    <submittedName>
        <fullName evidence="1">Uncharacterized protein</fullName>
    </submittedName>
</protein>
<organism evidence="1 2">
    <name type="scientific">Oceanobacter antarcticus</name>
    <dbReference type="NCBI Taxonomy" id="3133425"/>
    <lineage>
        <taxon>Bacteria</taxon>
        <taxon>Pseudomonadati</taxon>
        <taxon>Pseudomonadota</taxon>
        <taxon>Gammaproteobacteria</taxon>
        <taxon>Oceanospirillales</taxon>
        <taxon>Oceanospirillaceae</taxon>
        <taxon>Oceanobacter</taxon>
    </lineage>
</organism>
<dbReference type="Proteomes" id="UP001620597">
    <property type="component" value="Unassembled WGS sequence"/>
</dbReference>
<proteinExistence type="predicted"/>
<evidence type="ECO:0000313" key="2">
    <source>
        <dbReference type="Proteomes" id="UP001620597"/>
    </source>
</evidence>
<keyword evidence="2" id="KW-1185">Reference proteome</keyword>
<dbReference type="EMBL" id="JBBKTX010000002">
    <property type="protein sequence ID" value="MFK4751201.1"/>
    <property type="molecule type" value="Genomic_DNA"/>
</dbReference>
<accession>A0ABW8NE16</accession>
<gene>
    <name evidence="1" type="ORF">WG929_02160</name>
</gene>
<comment type="caution">
    <text evidence="1">The sequence shown here is derived from an EMBL/GenBank/DDBJ whole genome shotgun (WGS) entry which is preliminary data.</text>
</comment>
<reference evidence="1 2" key="1">
    <citation type="submission" date="2024-03" db="EMBL/GenBank/DDBJ databases">
        <title>High-quality draft genome sequence of Oceanobacter sp. wDCs-4.</title>
        <authorList>
            <person name="Dong C."/>
        </authorList>
    </citation>
    <scope>NUCLEOTIDE SEQUENCE [LARGE SCALE GENOMIC DNA]</scope>
    <source>
        <strain evidence="2">wDCs-4</strain>
    </source>
</reference>
<name>A0ABW8NE16_9GAMM</name>
<dbReference type="RefSeq" id="WP_369857556.1">
    <property type="nucleotide sequence ID" value="NZ_JBBKTX010000002.1"/>
</dbReference>
<sequence>MAYPHFIAVDASSYEEEAHPIAIAWSMADGLIKTTLIQPDDGWNDWDYALEDIHGISQDTLYQRGETTWAIVRELENDLEQTWLMTDDPERIEPLLTKIYEACNRELSIELGNHSEEITDQPALAEATDQLFHHQLTCDERVLIMLQLWAKQHGLTDKLPEQDLEQD</sequence>
<evidence type="ECO:0000313" key="1">
    <source>
        <dbReference type="EMBL" id="MFK4751201.1"/>
    </source>
</evidence>